<proteinExistence type="predicted"/>
<evidence type="ECO:0000313" key="2">
    <source>
        <dbReference type="Proteomes" id="UP000520814"/>
    </source>
</evidence>
<name>A0A7W9W686_ARMRO</name>
<dbReference type="RefSeq" id="WP_184193770.1">
    <property type="nucleotide sequence ID" value="NZ_JACHGW010000002.1"/>
</dbReference>
<organism evidence="1 2">
    <name type="scientific">Armatimonas rosea</name>
    <dbReference type="NCBI Taxonomy" id="685828"/>
    <lineage>
        <taxon>Bacteria</taxon>
        <taxon>Bacillati</taxon>
        <taxon>Armatimonadota</taxon>
        <taxon>Armatimonadia</taxon>
        <taxon>Armatimonadales</taxon>
        <taxon>Armatimonadaceae</taxon>
        <taxon>Armatimonas</taxon>
    </lineage>
</organism>
<dbReference type="Proteomes" id="UP000520814">
    <property type="component" value="Unassembled WGS sequence"/>
</dbReference>
<gene>
    <name evidence="1" type="ORF">HNQ39_001667</name>
</gene>
<comment type="caution">
    <text evidence="1">The sequence shown here is derived from an EMBL/GenBank/DDBJ whole genome shotgun (WGS) entry which is preliminary data.</text>
</comment>
<evidence type="ECO:0000313" key="1">
    <source>
        <dbReference type="EMBL" id="MBB6049876.1"/>
    </source>
</evidence>
<dbReference type="EMBL" id="JACHGW010000002">
    <property type="protein sequence ID" value="MBB6049876.1"/>
    <property type="molecule type" value="Genomic_DNA"/>
</dbReference>
<keyword evidence="2" id="KW-1185">Reference proteome</keyword>
<dbReference type="AlphaFoldDB" id="A0A7W9W686"/>
<reference evidence="1 2" key="1">
    <citation type="submission" date="2020-08" db="EMBL/GenBank/DDBJ databases">
        <title>Genomic Encyclopedia of Type Strains, Phase IV (KMG-IV): sequencing the most valuable type-strain genomes for metagenomic binning, comparative biology and taxonomic classification.</title>
        <authorList>
            <person name="Goeker M."/>
        </authorList>
    </citation>
    <scope>NUCLEOTIDE SEQUENCE [LARGE SCALE GENOMIC DNA]</scope>
    <source>
        <strain evidence="1 2">DSM 23562</strain>
    </source>
</reference>
<sequence>MKTLVDIPDSLLDTQAPIDAETQVILMLLRAWLSRPESRQLVRAAADMIQDELALQLYSDTIRLPESASERRNGFARWVKLQLEALDSWIEERVEETLVSLRPNLPLEGKVQHIAEELIGAQLRRETRRRLRKTLAAYAVRACANRWTSLNLGETFLPGEPQHRSGIWLIPIFHRQRESWLTTLRLSATGESLSDPKALQDEIEVRLGRIRPSSPVGTACSSL</sequence>
<accession>A0A7W9W686</accession>
<protein>
    <submittedName>
        <fullName evidence="1">Uncharacterized protein</fullName>
    </submittedName>
</protein>